<gene>
    <name evidence="1" type="ORF">F383_37112</name>
</gene>
<sequence>MGVCGRACGRMCDQVNFDNGQGTRAFLVAMW</sequence>
<dbReference type="Proteomes" id="UP000032142">
    <property type="component" value="Unassembled WGS sequence"/>
</dbReference>
<evidence type="ECO:0000313" key="1">
    <source>
        <dbReference type="EMBL" id="KHF97645.1"/>
    </source>
</evidence>
<dbReference type="EMBL" id="JRRC01013195">
    <property type="protein sequence ID" value="KHF97645.1"/>
    <property type="molecule type" value="Genomic_DNA"/>
</dbReference>
<protein>
    <submittedName>
        <fullName evidence="1">Uncharacterized protein</fullName>
    </submittedName>
</protein>
<organism evidence="1 2">
    <name type="scientific">Gossypium arboreum</name>
    <name type="common">Tree cotton</name>
    <name type="synonym">Gossypium nanking</name>
    <dbReference type="NCBI Taxonomy" id="29729"/>
    <lineage>
        <taxon>Eukaryota</taxon>
        <taxon>Viridiplantae</taxon>
        <taxon>Streptophyta</taxon>
        <taxon>Embryophyta</taxon>
        <taxon>Tracheophyta</taxon>
        <taxon>Spermatophyta</taxon>
        <taxon>Magnoliopsida</taxon>
        <taxon>eudicotyledons</taxon>
        <taxon>Gunneridae</taxon>
        <taxon>Pentapetalae</taxon>
        <taxon>rosids</taxon>
        <taxon>malvids</taxon>
        <taxon>Malvales</taxon>
        <taxon>Malvaceae</taxon>
        <taxon>Malvoideae</taxon>
        <taxon>Gossypium</taxon>
    </lineage>
</organism>
<name>A0A0B0MFF3_GOSAR</name>
<evidence type="ECO:0000313" key="2">
    <source>
        <dbReference type="Proteomes" id="UP000032142"/>
    </source>
</evidence>
<dbReference type="AlphaFoldDB" id="A0A0B0MFF3"/>
<accession>A0A0B0MFF3</accession>
<keyword evidence="2" id="KW-1185">Reference proteome</keyword>
<comment type="caution">
    <text evidence="1">The sequence shown here is derived from an EMBL/GenBank/DDBJ whole genome shotgun (WGS) entry which is preliminary data.</text>
</comment>
<proteinExistence type="predicted"/>
<reference evidence="2" key="1">
    <citation type="submission" date="2014-09" db="EMBL/GenBank/DDBJ databases">
        <authorList>
            <person name="Mudge J."/>
            <person name="Ramaraj T."/>
            <person name="Lindquist I.E."/>
            <person name="Bharti A.K."/>
            <person name="Sundararajan A."/>
            <person name="Cameron C.T."/>
            <person name="Woodward J.E."/>
            <person name="May G.D."/>
            <person name="Brubaker C."/>
            <person name="Broadhvest J."/>
            <person name="Wilkins T.A."/>
        </authorList>
    </citation>
    <scope>NUCLEOTIDE SEQUENCE</scope>
    <source>
        <strain evidence="2">cv. AKA8401</strain>
    </source>
</reference>